<protein>
    <submittedName>
        <fullName evidence="3">Uncharacterized protein</fullName>
    </submittedName>
</protein>
<dbReference type="Proteomes" id="UP000886523">
    <property type="component" value="Unassembled WGS sequence"/>
</dbReference>
<evidence type="ECO:0000313" key="4">
    <source>
        <dbReference type="Proteomes" id="UP000886523"/>
    </source>
</evidence>
<sequence length="66" mass="7561">MIPQRWVRNRLWGEAMGKGNEAILNRDHNRPACESKAFTIHPHTRSGLFDEGAPMNPANGYFTEKH</sequence>
<gene>
    <name evidence="2" type="ORF">BS47DRAFT_1335173</name>
    <name evidence="3" type="ORF">BS47DRAFT_1335180</name>
</gene>
<proteinExistence type="predicted"/>
<comment type="caution">
    <text evidence="3">The sequence shown here is derived from an EMBL/GenBank/DDBJ whole genome shotgun (WGS) entry which is preliminary data.</text>
</comment>
<dbReference type="AlphaFoldDB" id="A0A9P6E0V6"/>
<evidence type="ECO:0000256" key="1">
    <source>
        <dbReference type="SAM" id="MobiDB-lite"/>
    </source>
</evidence>
<dbReference type="EMBL" id="MU128909">
    <property type="protein sequence ID" value="KAF9521090.1"/>
    <property type="molecule type" value="Genomic_DNA"/>
</dbReference>
<evidence type="ECO:0000313" key="2">
    <source>
        <dbReference type="EMBL" id="KAF9521090.1"/>
    </source>
</evidence>
<evidence type="ECO:0000313" key="3">
    <source>
        <dbReference type="EMBL" id="KAF9521092.1"/>
    </source>
</evidence>
<feature type="region of interest" description="Disordered" evidence="1">
    <location>
        <begin position="44"/>
        <end position="66"/>
    </location>
</feature>
<accession>A0A9P6E0V6</accession>
<reference evidence="3" key="1">
    <citation type="journal article" date="2020" name="Nat. Commun.">
        <title>Large-scale genome sequencing of mycorrhizal fungi provides insights into the early evolution of symbiotic traits.</title>
        <authorList>
            <person name="Miyauchi S."/>
            <person name="Kiss E."/>
            <person name="Kuo A."/>
            <person name="Drula E."/>
            <person name="Kohler A."/>
            <person name="Sanchez-Garcia M."/>
            <person name="Morin E."/>
            <person name="Andreopoulos B."/>
            <person name="Barry K.W."/>
            <person name="Bonito G."/>
            <person name="Buee M."/>
            <person name="Carver A."/>
            <person name="Chen C."/>
            <person name="Cichocki N."/>
            <person name="Clum A."/>
            <person name="Culley D."/>
            <person name="Crous P.W."/>
            <person name="Fauchery L."/>
            <person name="Girlanda M."/>
            <person name="Hayes R.D."/>
            <person name="Keri Z."/>
            <person name="LaButti K."/>
            <person name="Lipzen A."/>
            <person name="Lombard V."/>
            <person name="Magnuson J."/>
            <person name="Maillard F."/>
            <person name="Murat C."/>
            <person name="Nolan M."/>
            <person name="Ohm R.A."/>
            <person name="Pangilinan J."/>
            <person name="Pereira M.F."/>
            <person name="Perotto S."/>
            <person name="Peter M."/>
            <person name="Pfister S."/>
            <person name="Riley R."/>
            <person name="Sitrit Y."/>
            <person name="Stielow J.B."/>
            <person name="Szollosi G."/>
            <person name="Zifcakova L."/>
            <person name="Stursova M."/>
            <person name="Spatafora J.W."/>
            <person name="Tedersoo L."/>
            <person name="Vaario L.M."/>
            <person name="Yamada A."/>
            <person name="Yan M."/>
            <person name="Wang P."/>
            <person name="Xu J."/>
            <person name="Bruns T."/>
            <person name="Baldrian P."/>
            <person name="Vilgalys R."/>
            <person name="Dunand C."/>
            <person name="Henrissat B."/>
            <person name="Grigoriev I.V."/>
            <person name="Hibbett D."/>
            <person name="Nagy L.G."/>
            <person name="Martin F.M."/>
        </authorList>
    </citation>
    <scope>NUCLEOTIDE SEQUENCE</scope>
    <source>
        <strain evidence="3">UP504</strain>
    </source>
</reference>
<organism evidence="3 4">
    <name type="scientific">Hydnum rufescens UP504</name>
    <dbReference type="NCBI Taxonomy" id="1448309"/>
    <lineage>
        <taxon>Eukaryota</taxon>
        <taxon>Fungi</taxon>
        <taxon>Dikarya</taxon>
        <taxon>Basidiomycota</taxon>
        <taxon>Agaricomycotina</taxon>
        <taxon>Agaricomycetes</taxon>
        <taxon>Cantharellales</taxon>
        <taxon>Hydnaceae</taxon>
        <taxon>Hydnum</taxon>
    </lineage>
</organism>
<name>A0A9P6E0V6_9AGAM</name>
<keyword evidence="4" id="KW-1185">Reference proteome</keyword>
<dbReference type="EMBL" id="MU128909">
    <property type="protein sequence ID" value="KAF9521092.1"/>
    <property type="molecule type" value="Genomic_DNA"/>
</dbReference>